<dbReference type="EMBL" id="UZAU01000606">
    <property type="status" value="NOT_ANNOTATED_CDS"/>
    <property type="molecule type" value="Genomic_DNA"/>
</dbReference>
<evidence type="ECO:0000313" key="1">
    <source>
        <dbReference type="EnsemblPlants" id="cds.evm.model.06.1392"/>
    </source>
</evidence>
<evidence type="ECO:0000313" key="2">
    <source>
        <dbReference type="Proteomes" id="UP000596661"/>
    </source>
</evidence>
<sequence>MTKTTDEMFYLRGSTKIPEGLPPRLKSFSTRRRRLGNVSDGFCNMITSFDRVVARGSILLEKGVTEVVVRGRKRKDLTDNVIWEVSLDKGDVPIPIGEEQVRDMGKVIWEGNGENMKVRNPMVIKNVSCSTITNSFTEANF</sequence>
<keyword evidence="2" id="KW-1185">Reference proteome</keyword>
<dbReference type="AlphaFoldDB" id="A0A803PU97"/>
<name>A0A803PU97_CANSA</name>
<dbReference type="EnsemblPlants" id="evm.model.06.1392">
    <property type="protein sequence ID" value="cds.evm.model.06.1392"/>
    <property type="gene ID" value="evm.TU.06.1392"/>
</dbReference>
<protein>
    <submittedName>
        <fullName evidence="1">Uncharacterized protein</fullName>
    </submittedName>
</protein>
<organism evidence="1 2">
    <name type="scientific">Cannabis sativa</name>
    <name type="common">Hemp</name>
    <name type="synonym">Marijuana</name>
    <dbReference type="NCBI Taxonomy" id="3483"/>
    <lineage>
        <taxon>Eukaryota</taxon>
        <taxon>Viridiplantae</taxon>
        <taxon>Streptophyta</taxon>
        <taxon>Embryophyta</taxon>
        <taxon>Tracheophyta</taxon>
        <taxon>Spermatophyta</taxon>
        <taxon>Magnoliopsida</taxon>
        <taxon>eudicotyledons</taxon>
        <taxon>Gunneridae</taxon>
        <taxon>Pentapetalae</taxon>
        <taxon>rosids</taxon>
        <taxon>fabids</taxon>
        <taxon>Rosales</taxon>
        <taxon>Cannabaceae</taxon>
        <taxon>Cannabis</taxon>
    </lineage>
</organism>
<reference evidence="1" key="1">
    <citation type="submission" date="2018-11" db="EMBL/GenBank/DDBJ databases">
        <authorList>
            <person name="Grassa J C."/>
        </authorList>
    </citation>
    <scope>NUCLEOTIDE SEQUENCE [LARGE SCALE GENOMIC DNA]</scope>
</reference>
<accession>A0A803PU97</accession>
<proteinExistence type="predicted"/>
<reference evidence="1" key="2">
    <citation type="submission" date="2021-03" db="UniProtKB">
        <authorList>
            <consortium name="EnsemblPlants"/>
        </authorList>
    </citation>
    <scope>IDENTIFICATION</scope>
</reference>
<dbReference type="Gramene" id="evm.model.06.1392">
    <property type="protein sequence ID" value="cds.evm.model.06.1392"/>
    <property type="gene ID" value="evm.TU.06.1392"/>
</dbReference>
<dbReference type="Proteomes" id="UP000596661">
    <property type="component" value="Chromosome 6"/>
</dbReference>